<evidence type="ECO:0000313" key="2">
    <source>
        <dbReference type="EMBL" id="DAF87889.1"/>
    </source>
</evidence>
<evidence type="ECO:0000256" key="1">
    <source>
        <dbReference type="SAM" id="Phobius"/>
    </source>
</evidence>
<protein>
    <submittedName>
        <fullName evidence="2">Uncharacterized protein</fullName>
    </submittedName>
</protein>
<keyword evidence="1" id="KW-1133">Transmembrane helix</keyword>
<name>A0A8S5U0A3_9CAUD</name>
<organism evidence="2">
    <name type="scientific">Siphoviridae sp. ctRon5</name>
    <dbReference type="NCBI Taxonomy" id="2825505"/>
    <lineage>
        <taxon>Viruses</taxon>
        <taxon>Duplodnaviria</taxon>
        <taxon>Heunggongvirae</taxon>
        <taxon>Uroviricota</taxon>
        <taxon>Caudoviricetes</taxon>
    </lineage>
</organism>
<sequence length="45" mass="5391">MESRILERYTITGVYLCPVVVFQFMCFRVIYVLPKGKQAKKEYIE</sequence>
<keyword evidence="1" id="KW-0472">Membrane</keyword>
<feature type="transmembrane region" description="Helical" evidence="1">
    <location>
        <begin position="12"/>
        <end position="33"/>
    </location>
</feature>
<proteinExistence type="predicted"/>
<dbReference type="EMBL" id="BK015971">
    <property type="protein sequence ID" value="DAF87889.1"/>
    <property type="molecule type" value="Genomic_DNA"/>
</dbReference>
<keyword evidence="1" id="KW-0812">Transmembrane</keyword>
<reference evidence="2" key="1">
    <citation type="journal article" date="2021" name="Proc. Natl. Acad. Sci. U.S.A.">
        <title>A Catalog of Tens of Thousands of Viruses from Human Metagenomes Reveals Hidden Associations with Chronic Diseases.</title>
        <authorList>
            <person name="Tisza M.J."/>
            <person name="Buck C.B."/>
        </authorList>
    </citation>
    <scope>NUCLEOTIDE SEQUENCE</scope>
    <source>
        <strain evidence="2">CtRon5</strain>
    </source>
</reference>
<accession>A0A8S5U0A3</accession>